<dbReference type="EMBL" id="JBHPKH010000025">
    <property type="protein sequence ID" value="MFC1572622.1"/>
    <property type="molecule type" value="Genomic_DNA"/>
</dbReference>
<dbReference type="InterPro" id="IPR052724">
    <property type="entry name" value="GT117_domain-containing"/>
</dbReference>
<dbReference type="Proteomes" id="UP001593833">
    <property type="component" value="Unassembled WGS sequence"/>
</dbReference>
<evidence type="ECO:0000313" key="2">
    <source>
        <dbReference type="EMBL" id="MFC1572622.1"/>
    </source>
</evidence>
<proteinExistence type="predicted"/>
<dbReference type="InterPro" id="IPR011990">
    <property type="entry name" value="TPR-like_helical_dom_sf"/>
</dbReference>
<feature type="transmembrane region" description="Helical" evidence="1">
    <location>
        <begin position="103"/>
        <end position="120"/>
    </location>
</feature>
<dbReference type="PANTHER" id="PTHR16214">
    <property type="entry name" value="TRANSMEMBRANE PROTEIN 260"/>
    <property type="match status" value="1"/>
</dbReference>
<feature type="transmembrane region" description="Helical" evidence="1">
    <location>
        <begin position="202"/>
        <end position="220"/>
    </location>
</feature>
<sequence length="701" mass="77235">MASRPHRRSGGAAAAVFAVAMVLYTITASRQVVFGDTPELIAAATNLGLAHPSGYPLLTLLGKAVSLIPIGSVAFRLSLLSGFFAAFAAAGICLLGYRVFGRATAAILGGIAFSLIPVLWENATTFEVYALNAMLMVTSLVATAAVWLPTDRTSTQRQRLLCLATFLIGLGISHHLTFVTILPALAWLAYRQRGLWFPKRGQLITPVLTFLLGLSPWLYLPVRGALSYDGYTCWSDLNSLGDVMGHMTARQYGTRVLGWSLSAFPILARRNATAFLDQLGWFLIFVPFGLAAIRGRFRVFVEVGILFLVVNLLLFFGYAVGDYTVFFFPAYLGLILLCMTGMVWLVERMHGGKHTWTQWGVFILAAILLVIQLPGRYAGMRRGNESFPMVYVRKLAATLPPDAVLVLAGQWKNLDFLSFPIRYAKRNADEITGFSYRVAKTFGRDKETAIFMNEAGASDALIQKVLAQPESERVSTFLKEYDGQRPLFTDTPDLFERAGLGAAYNGYMWRIQSEQGYRLDADPESLFVWVRTQAGKEGADRSVHANLATPLLNYVHFLIAQDRHAEALLFAERTAAICPEAREPQVFAALAAMRAGNHGKAKQLCDALIETFPYSSRGYLVKGLLLLNEQRYHEALAALDAGLAVDRVSDDDDMRFAKAVCYLGLGRPEEARKSAGPDVWTRLQTMREPQAVPGNSPVQPQ</sequence>
<name>A0ABV6YJW9_UNCEI</name>
<evidence type="ECO:0000313" key="3">
    <source>
        <dbReference type="Proteomes" id="UP001593833"/>
    </source>
</evidence>
<keyword evidence="1" id="KW-0812">Transmembrane</keyword>
<comment type="caution">
    <text evidence="2">The sequence shown here is derived from an EMBL/GenBank/DDBJ whole genome shotgun (WGS) entry which is preliminary data.</text>
</comment>
<feature type="transmembrane region" description="Helical" evidence="1">
    <location>
        <begin position="126"/>
        <end position="148"/>
    </location>
</feature>
<dbReference type="Pfam" id="PF11028">
    <property type="entry name" value="TMEM260-like"/>
    <property type="match status" value="1"/>
</dbReference>
<dbReference type="Pfam" id="PF13432">
    <property type="entry name" value="TPR_16"/>
    <property type="match status" value="1"/>
</dbReference>
<dbReference type="InterPro" id="IPR021280">
    <property type="entry name" value="TMEM260-like"/>
</dbReference>
<feature type="transmembrane region" description="Helical" evidence="1">
    <location>
        <begin position="300"/>
        <end position="320"/>
    </location>
</feature>
<keyword evidence="3" id="KW-1185">Reference proteome</keyword>
<keyword evidence="1" id="KW-1133">Transmembrane helix</keyword>
<evidence type="ECO:0000256" key="1">
    <source>
        <dbReference type="SAM" id="Phobius"/>
    </source>
</evidence>
<feature type="transmembrane region" description="Helical" evidence="1">
    <location>
        <begin position="73"/>
        <end position="96"/>
    </location>
</feature>
<dbReference type="PANTHER" id="PTHR16214:SF3">
    <property type="entry name" value="TRANSMEMBRANE PROTEIN 260"/>
    <property type="match status" value="1"/>
</dbReference>
<feature type="transmembrane region" description="Helical" evidence="1">
    <location>
        <begin position="359"/>
        <end position="379"/>
    </location>
</feature>
<organism evidence="2 3">
    <name type="scientific">Eiseniibacteriota bacterium</name>
    <dbReference type="NCBI Taxonomy" id="2212470"/>
    <lineage>
        <taxon>Bacteria</taxon>
        <taxon>Candidatus Eiseniibacteriota</taxon>
    </lineage>
</organism>
<feature type="transmembrane region" description="Helical" evidence="1">
    <location>
        <begin position="160"/>
        <end position="190"/>
    </location>
</feature>
<accession>A0ABV6YJW9</accession>
<dbReference type="Gene3D" id="1.25.40.10">
    <property type="entry name" value="Tetratricopeptide repeat domain"/>
    <property type="match status" value="1"/>
</dbReference>
<keyword evidence="1" id="KW-0472">Membrane</keyword>
<feature type="transmembrane region" description="Helical" evidence="1">
    <location>
        <begin position="326"/>
        <end position="347"/>
    </location>
</feature>
<dbReference type="SUPFAM" id="SSF48452">
    <property type="entry name" value="TPR-like"/>
    <property type="match status" value="1"/>
</dbReference>
<protein>
    <submittedName>
        <fullName evidence="2">Protein O-mannosyl-transferase family</fullName>
    </submittedName>
</protein>
<gene>
    <name evidence="2" type="ORF">ACFL6M_03380</name>
</gene>
<reference evidence="2 3" key="1">
    <citation type="submission" date="2024-09" db="EMBL/GenBank/DDBJ databases">
        <authorList>
            <person name="D'Angelo T."/>
        </authorList>
    </citation>
    <scope>NUCLEOTIDE SEQUENCE [LARGE SCALE GENOMIC DNA]</scope>
    <source>
        <strain evidence="2">SAG AM-320-E07</strain>
    </source>
</reference>